<comment type="subcellular location">
    <subcellularLocation>
        <location evidence="3">Cytoplasm</location>
    </subcellularLocation>
</comment>
<dbReference type="PANTHER" id="PTHR45726:SF3">
    <property type="entry name" value="LEUKOTRIENE A-4 HYDROLASE"/>
    <property type="match status" value="1"/>
</dbReference>
<evidence type="ECO:0000256" key="12">
    <source>
        <dbReference type="ARBA" id="ARBA00023049"/>
    </source>
</evidence>
<evidence type="ECO:0000256" key="5">
    <source>
        <dbReference type="ARBA" id="ARBA00012564"/>
    </source>
</evidence>
<organism evidence="15 16">
    <name type="scientific">Mucilaginibacter boryungensis</name>
    <dbReference type="NCBI Taxonomy" id="768480"/>
    <lineage>
        <taxon>Bacteria</taxon>
        <taxon>Pseudomonadati</taxon>
        <taxon>Bacteroidota</taxon>
        <taxon>Sphingobacteriia</taxon>
        <taxon>Sphingobacteriales</taxon>
        <taxon>Sphingobacteriaceae</taxon>
        <taxon>Mucilaginibacter</taxon>
    </lineage>
</organism>
<keyword evidence="16" id="KW-1185">Reference proteome</keyword>
<evidence type="ECO:0000256" key="1">
    <source>
        <dbReference type="ARBA" id="ARBA00000098"/>
    </source>
</evidence>
<keyword evidence="12" id="KW-0482">Metalloprotease</keyword>
<feature type="domain" description="Peptidase M1 membrane alanine aminopeptidase" evidence="14">
    <location>
        <begin position="261"/>
        <end position="458"/>
    </location>
</feature>
<gene>
    <name evidence="15" type="ORF">IRJ18_05845</name>
</gene>
<keyword evidence="8" id="KW-0645">Protease</keyword>
<protein>
    <recommendedName>
        <fullName evidence="6">Aminopeptidase N</fullName>
        <ecNumber evidence="5">3.4.11.2</ecNumber>
    </recommendedName>
</protein>
<comment type="cofactor">
    <cofactor evidence="2">
        <name>Zn(2+)</name>
        <dbReference type="ChEBI" id="CHEBI:29105"/>
    </cofactor>
</comment>
<evidence type="ECO:0000313" key="16">
    <source>
        <dbReference type="Proteomes" id="UP000632774"/>
    </source>
</evidence>
<name>A0ABR9XFP2_9SPHI</name>
<keyword evidence="13" id="KW-0732">Signal</keyword>
<dbReference type="InterPro" id="IPR042097">
    <property type="entry name" value="Aminopeptidase_N-like_N_sf"/>
</dbReference>
<dbReference type="CDD" id="cd09603">
    <property type="entry name" value="M1_APN_like"/>
    <property type="match status" value="1"/>
</dbReference>
<keyword evidence="7" id="KW-0963">Cytoplasm</keyword>
<evidence type="ECO:0000256" key="11">
    <source>
        <dbReference type="ARBA" id="ARBA00022833"/>
    </source>
</evidence>
<feature type="signal peptide" evidence="13">
    <location>
        <begin position="1"/>
        <end position="19"/>
    </location>
</feature>
<keyword evidence="11" id="KW-0862">Zinc</keyword>
<evidence type="ECO:0000256" key="10">
    <source>
        <dbReference type="ARBA" id="ARBA00022801"/>
    </source>
</evidence>
<sequence length="533" mass="60497">MQKTIAVLVLLVLSSLSYAQKQTFTSGGKLKPEQAIMDIRHYTIALNVNVPKKSIDGYTTVDVIMAQPTKSLIFDLLDSFKISKVLVNNRPQRFNYSQNLITINLDKELPAGKASVKVIYGGKPHVARRPPWDDGFIWTKDDSGHPWVEITAEGTGGKIYFPCKDHPSDEPNEGVDMLITVPADLVVAGPGLLINTKKQGTTATYHWKTNYGINNYSIVFNAGNYAVVSRSYHTVDGNTVPMQFYVLKDDVDKAQHHLDVFEKTVHEQEKYFGEYPWAKEKIGIVQTSHLGMEHQTMNAYGNKFKYTKVGGEDYDGLMHHEFGHEWWGNKVTAKDWADYWIHEGIGTYGDALYIREFEGQQAYINYFKRGAFGGIKNDKPVVLGKDIDEEAAYNSDIYPKGAFFMHTLCYVMGDDVFLPALRKFVTDKRYTYDNLVVTDDVEQYFSQTAGKDLKPLFHLFLYTTDKLEMHIKQMTNDRYAIQLTNIAMPLPVDITTDGTTKRVTLSNVPVIISSKTMPVLDKDTYYLKKVVID</sequence>
<keyword evidence="9" id="KW-0479">Metal-binding</keyword>
<evidence type="ECO:0000259" key="14">
    <source>
        <dbReference type="Pfam" id="PF01433"/>
    </source>
</evidence>
<dbReference type="InterPro" id="IPR014782">
    <property type="entry name" value="Peptidase_M1_dom"/>
</dbReference>
<proteinExistence type="inferred from homology"/>
<evidence type="ECO:0000313" key="15">
    <source>
        <dbReference type="EMBL" id="MBE9665875.1"/>
    </source>
</evidence>
<dbReference type="SUPFAM" id="SSF63737">
    <property type="entry name" value="Leukotriene A4 hydrolase N-terminal domain"/>
    <property type="match status" value="1"/>
</dbReference>
<dbReference type="SUPFAM" id="SSF55486">
    <property type="entry name" value="Metalloproteases ('zincins'), catalytic domain"/>
    <property type="match status" value="1"/>
</dbReference>
<keyword evidence="10" id="KW-0378">Hydrolase</keyword>
<dbReference type="Pfam" id="PF01433">
    <property type="entry name" value="Peptidase_M1"/>
    <property type="match status" value="1"/>
</dbReference>
<feature type="chain" id="PRO_5047092382" description="Aminopeptidase N" evidence="13">
    <location>
        <begin position="20"/>
        <end position="533"/>
    </location>
</feature>
<dbReference type="InterPro" id="IPR027268">
    <property type="entry name" value="Peptidase_M4/M1_CTD_sf"/>
</dbReference>
<dbReference type="InterPro" id="IPR034015">
    <property type="entry name" value="M1_LTA4H"/>
</dbReference>
<dbReference type="RefSeq" id="WP_194105258.1">
    <property type="nucleotide sequence ID" value="NZ_JADFFM010000001.1"/>
</dbReference>
<dbReference type="Gene3D" id="1.10.390.10">
    <property type="entry name" value="Neutral Protease Domain 2"/>
    <property type="match status" value="1"/>
</dbReference>
<dbReference type="EMBL" id="JADFFM010000001">
    <property type="protein sequence ID" value="MBE9665875.1"/>
    <property type="molecule type" value="Genomic_DNA"/>
</dbReference>
<dbReference type="PANTHER" id="PTHR45726">
    <property type="entry name" value="LEUKOTRIENE A-4 HYDROLASE"/>
    <property type="match status" value="1"/>
</dbReference>
<accession>A0ABR9XFP2</accession>
<comment type="similarity">
    <text evidence="4">Belongs to the peptidase M1 family.</text>
</comment>
<dbReference type="PRINTS" id="PR00756">
    <property type="entry name" value="ALADIPTASE"/>
</dbReference>
<evidence type="ECO:0000256" key="3">
    <source>
        <dbReference type="ARBA" id="ARBA00004496"/>
    </source>
</evidence>
<reference evidence="15 16" key="1">
    <citation type="submission" date="2020-10" db="EMBL/GenBank/DDBJ databases">
        <title>Mucilaginibacter mali sp. nov., isolated from rhizosphere soil of apple orchard.</title>
        <authorList>
            <person name="Lee J.-S."/>
            <person name="Kim H.S."/>
            <person name="Kim J.-S."/>
        </authorList>
    </citation>
    <scope>NUCLEOTIDE SEQUENCE [LARGE SCALE GENOMIC DNA]</scope>
    <source>
        <strain evidence="15 16">KCTC 23157</strain>
    </source>
</reference>
<evidence type="ECO:0000256" key="4">
    <source>
        <dbReference type="ARBA" id="ARBA00010136"/>
    </source>
</evidence>
<evidence type="ECO:0000256" key="2">
    <source>
        <dbReference type="ARBA" id="ARBA00001947"/>
    </source>
</evidence>
<evidence type="ECO:0000256" key="7">
    <source>
        <dbReference type="ARBA" id="ARBA00022490"/>
    </source>
</evidence>
<evidence type="ECO:0000256" key="6">
    <source>
        <dbReference type="ARBA" id="ARBA00015611"/>
    </source>
</evidence>
<dbReference type="Proteomes" id="UP000632774">
    <property type="component" value="Unassembled WGS sequence"/>
</dbReference>
<evidence type="ECO:0000256" key="9">
    <source>
        <dbReference type="ARBA" id="ARBA00022723"/>
    </source>
</evidence>
<comment type="catalytic activity">
    <reaction evidence="1">
        <text>Release of an N-terminal amino acid, Xaa-|-Yaa- from a peptide, amide or arylamide. Xaa is preferably Ala, but may be most amino acids including Pro (slow action). When a terminal hydrophobic residue is followed by a prolyl residue, the two may be released as an intact Xaa-Pro dipeptide.</text>
        <dbReference type="EC" id="3.4.11.2"/>
    </reaction>
</comment>
<comment type="caution">
    <text evidence="15">The sequence shown here is derived from an EMBL/GenBank/DDBJ whole genome shotgun (WGS) entry which is preliminary data.</text>
</comment>
<evidence type="ECO:0000256" key="8">
    <source>
        <dbReference type="ARBA" id="ARBA00022670"/>
    </source>
</evidence>
<dbReference type="Gene3D" id="2.60.40.1730">
    <property type="entry name" value="tricorn interacting facor f3 domain"/>
    <property type="match status" value="1"/>
</dbReference>
<dbReference type="InterPro" id="IPR001930">
    <property type="entry name" value="Peptidase_M1"/>
</dbReference>
<dbReference type="EC" id="3.4.11.2" evidence="5"/>
<evidence type="ECO:0000256" key="13">
    <source>
        <dbReference type="SAM" id="SignalP"/>
    </source>
</evidence>